<dbReference type="Proteomes" id="UP000078046">
    <property type="component" value="Unassembled WGS sequence"/>
</dbReference>
<evidence type="ECO:0000313" key="2">
    <source>
        <dbReference type="EMBL" id="OAF69484.1"/>
    </source>
</evidence>
<proteinExistence type="predicted"/>
<protein>
    <recommendedName>
        <fullName evidence="1">START domain-containing protein</fullName>
    </recommendedName>
</protein>
<evidence type="ECO:0000313" key="3">
    <source>
        <dbReference type="Proteomes" id="UP000078046"/>
    </source>
</evidence>
<dbReference type="PANTHER" id="PTHR19308:SF14">
    <property type="entry name" value="START DOMAIN-CONTAINING PROTEIN"/>
    <property type="match status" value="1"/>
</dbReference>
<name>A0A177B7T3_9BILA</name>
<dbReference type="InterPro" id="IPR051213">
    <property type="entry name" value="START_lipid_transfer"/>
</dbReference>
<accession>A0A177B7T3</accession>
<dbReference type="AlphaFoldDB" id="A0A177B7T3"/>
<comment type="caution">
    <text evidence="2">The sequence shown here is derived from an EMBL/GenBank/DDBJ whole genome shotgun (WGS) entry which is preliminary data.</text>
</comment>
<gene>
    <name evidence="2" type="ORF">A3Q56_02739</name>
</gene>
<dbReference type="GO" id="GO:0008289">
    <property type="term" value="F:lipid binding"/>
    <property type="evidence" value="ECO:0007669"/>
    <property type="project" value="InterPro"/>
</dbReference>
<dbReference type="OrthoDB" id="5403181at2759"/>
<dbReference type="PROSITE" id="PS50848">
    <property type="entry name" value="START"/>
    <property type="match status" value="1"/>
</dbReference>
<keyword evidence="3" id="KW-1185">Reference proteome</keyword>
<dbReference type="Gene3D" id="3.30.530.20">
    <property type="match status" value="1"/>
</dbReference>
<dbReference type="InterPro" id="IPR002913">
    <property type="entry name" value="START_lipid-bd_dom"/>
</dbReference>
<dbReference type="EMBL" id="LWCA01000273">
    <property type="protein sequence ID" value="OAF69484.1"/>
    <property type="molecule type" value="Genomic_DNA"/>
</dbReference>
<dbReference type="PANTHER" id="PTHR19308">
    <property type="entry name" value="PHOSPHATIDYLCHOLINE TRANSFER PROTEIN"/>
    <property type="match status" value="1"/>
</dbReference>
<organism evidence="2 3">
    <name type="scientific">Intoshia linei</name>
    <dbReference type="NCBI Taxonomy" id="1819745"/>
    <lineage>
        <taxon>Eukaryota</taxon>
        <taxon>Metazoa</taxon>
        <taxon>Spiralia</taxon>
        <taxon>Lophotrochozoa</taxon>
        <taxon>Mesozoa</taxon>
        <taxon>Orthonectida</taxon>
        <taxon>Rhopaluridae</taxon>
        <taxon>Intoshia</taxon>
    </lineage>
</organism>
<reference evidence="2 3" key="1">
    <citation type="submission" date="2016-04" db="EMBL/GenBank/DDBJ databases">
        <title>The genome of Intoshia linei affirms orthonectids as highly simplified spiralians.</title>
        <authorList>
            <person name="Mikhailov K.V."/>
            <person name="Slusarev G.S."/>
            <person name="Nikitin M.A."/>
            <person name="Logacheva M.D."/>
            <person name="Penin A."/>
            <person name="Aleoshin V."/>
            <person name="Panchin Y.V."/>
        </authorList>
    </citation>
    <scope>NUCLEOTIDE SEQUENCE [LARGE SCALE GENOMIC DNA]</scope>
    <source>
        <strain evidence="2">Intl2013</strain>
        <tissue evidence="2">Whole animal</tissue>
    </source>
</reference>
<evidence type="ECO:0000259" key="1">
    <source>
        <dbReference type="PROSITE" id="PS50848"/>
    </source>
</evidence>
<dbReference type="Pfam" id="PF01852">
    <property type="entry name" value="START"/>
    <property type="match status" value="1"/>
</dbReference>
<dbReference type="SUPFAM" id="SSF55961">
    <property type="entry name" value="Bet v1-like"/>
    <property type="match status" value="1"/>
</dbReference>
<dbReference type="InterPro" id="IPR023393">
    <property type="entry name" value="START-like_dom_sf"/>
</dbReference>
<sequence length="289" mass="34041">MDSDYEDDIRLPDKQEIEDFIKSFYNNIGWNLKYNKNDIQIYTIVDEKSDLKKIKSKTTIKNFSKDVMFDVLMDNDFRIKWDKNLVKSKDCFSIDKNNDIGYFEVKSPIPFKNRDFVVHRSHKSFEDEFVIITKSISHKKIPYKRDVIRGISLLSGYFCTEKQAPENAIILYSIAHVHPMGNIPSWLINSVSTILLPEYINRLITKARCYTKWKYKHCPEVKPWLHFDQSLLPNVDMEDVSLPKYFKNKENITKNTSQSTISDESIDGLADTDSAHMKFIEKYKTENFN</sequence>
<feature type="domain" description="START" evidence="1">
    <location>
        <begin position="29"/>
        <end position="212"/>
    </location>
</feature>
<dbReference type="GO" id="GO:0005737">
    <property type="term" value="C:cytoplasm"/>
    <property type="evidence" value="ECO:0007669"/>
    <property type="project" value="UniProtKB-ARBA"/>
</dbReference>